<gene>
    <name evidence="1" type="ORF">BDZ31_004582</name>
</gene>
<dbReference type="Proteomes" id="UP000585272">
    <property type="component" value="Unassembled WGS sequence"/>
</dbReference>
<sequence length="43" mass="4805">MLGSRWLHPRPPYVGFAYRLVATSDGCTVRGTWVYADNKAPPP</sequence>
<dbReference type="EMBL" id="JACHNU010000010">
    <property type="protein sequence ID" value="MBB4664963.1"/>
    <property type="molecule type" value="Genomic_DNA"/>
</dbReference>
<protein>
    <submittedName>
        <fullName evidence="1">Uncharacterized protein</fullName>
    </submittedName>
</protein>
<organism evidence="1 2">
    <name type="scientific">Conexibacter arvalis</name>
    <dbReference type="NCBI Taxonomy" id="912552"/>
    <lineage>
        <taxon>Bacteria</taxon>
        <taxon>Bacillati</taxon>
        <taxon>Actinomycetota</taxon>
        <taxon>Thermoleophilia</taxon>
        <taxon>Solirubrobacterales</taxon>
        <taxon>Conexibacteraceae</taxon>
        <taxon>Conexibacter</taxon>
    </lineage>
</organism>
<evidence type="ECO:0000313" key="2">
    <source>
        <dbReference type="Proteomes" id="UP000585272"/>
    </source>
</evidence>
<comment type="caution">
    <text evidence="1">The sequence shown here is derived from an EMBL/GenBank/DDBJ whole genome shotgun (WGS) entry which is preliminary data.</text>
</comment>
<proteinExistence type="predicted"/>
<reference evidence="1 2" key="1">
    <citation type="submission" date="2020-08" db="EMBL/GenBank/DDBJ databases">
        <title>Genomic Encyclopedia of Archaeal and Bacterial Type Strains, Phase II (KMG-II): from individual species to whole genera.</title>
        <authorList>
            <person name="Goeker M."/>
        </authorList>
    </citation>
    <scope>NUCLEOTIDE SEQUENCE [LARGE SCALE GENOMIC DNA]</scope>
    <source>
        <strain evidence="1 2">DSM 23288</strain>
    </source>
</reference>
<dbReference type="AlphaFoldDB" id="A0A840ILE5"/>
<name>A0A840ILE5_9ACTN</name>
<evidence type="ECO:0000313" key="1">
    <source>
        <dbReference type="EMBL" id="MBB4664963.1"/>
    </source>
</evidence>
<keyword evidence="2" id="KW-1185">Reference proteome</keyword>
<accession>A0A840ILE5</accession>